<dbReference type="RefSeq" id="WP_243124140.1">
    <property type="nucleotide sequence ID" value="NZ_QFGA01000002.1"/>
</dbReference>
<reference evidence="2 3" key="1">
    <citation type="journal article" date="2018" name="Environ. Microbiol.">
        <title>Novel energy conservation strategies and behaviour of Pelotomaculum schinkii driving syntrophic propionate catabolism.</title>
        <authorList>
            <person name="Hidalgo-Ahumada C.A.P."/>
            <person name="Nobu M.K."/>
            <person name="Narihiro T."/>
            <person name="Tamaki H."/>
            <person name="Liu W.T."/>
            <person name="Kamagata Y."/>
            <person name="Stams A.J.M."/>
            <person name="Imachi H."/>
            <person name="Sousa D.Z."/>
        </authorList>
    </citation>
    <scope>NUCLEOTIDE SEQUENCE [LARGE SCALE GENOMIC DNA]</scope>
    <source>
        <strain evidence="2 3">HH</strain>
    </source>
</reference>
<dbReference type="PANTHER" id="PTHR34047">
    <property type="entry name" value="NUCLEAR INTRON MATURASE 1, MITOCHONDRIAL-RELATED"/>
    <property type="match status" value="1"/>
</dbReference>
<proteinExistence type="predicted"/>
<gene>
    <name evidence="2" type="ORF">Psch_03014</name>
</gene>
<accession>A0A4Y7RAY5</accession>
<keyword evidence="3" id="KW-1185">Reference proteome</keyword>
<comment type="caution">
    <text evidence="2">The sequence shown here is derived from an EMBL/GenBank/DDBJ whole genome shotgun (WGS) entry which is preliminary data.</text>
</comment>
<evidence type="ECO:0000313" key="2">
    <source>
        <dbReference type="EMBL" id="TEB05972.1"/>
    </source>
</evidence>
<name>A0A4Y7RAY5_9FIRM</name>
<dbReference type="EMBL" id="QFGA01000002">
    <property type="protein sequence ID" value="TEB05972.1"/>
    <property type="molecule type" value="Genomic_DNA"/>
</dbReference>
<dbReference type="AlphaFoldDB" id="A0A4Y7RAY5"/>
<evidence type="ECO:0000259" key="1">
    <source>
        <dbReference type="Pfam" id="PF13655"/>
    </source>
</evidence>
<sequence>MNFSNSTTDKTERLKDKKTLAAQWESIDWTRVQKDVNRLQTRIAKATVKGDKNKVKRLQYLLTHSFCAKSYAVKKVTSNKGKNTSGIDKKLWSTSSSKMKAVLTLSDKHYRFKPLILESTPLILLFT</sequence>
<organism evidence="2 3">
    <name type="scientific">Pelotomaculum schinkii</name>
    <dbReference type="NCBI Taxonomy" id="78350"/>
    <lineage>
        <taxon>Bacteria</taxon>
        <taxon>Bacillati</taxon>
        <taxon>Bacillota</taxon>
        <taxon>Clostridia</taxon>
        <taxon>Eubacteriales</taxon>
        <taxon>Desulfotomaculaceae</taxon>
        <taxon>Pelotomaculum</taxon>
    </lineage>
</organism>
<evidence type="ECO:0000313" key="3">
    <source>
        <dbReference type="Proteomes" id="UP000298324"/>
    </source>
</evidence>
<dbReference type="PANTHER" id="PTHR34047:SF8">
    <property type="entry name" value="PROTEIN YKFC"/>
    <property type="match status" value="1"/>
</dbReference>
<protein>
    <recommendedName>
        <fullName evidence="1">Reverse transcriptase N-terminal domain-containing protein</fullName>
    </recommendedName>
</protein>
<dbReference type="Pfam" id="PF13655">
    <property type="entry name" value="RVT_N"/>
    <property type="match status" value="1"/>
</dbReference>
<dbReference type="InterPro" id="IPR051083">
    <property type="entry name" value="GrpII_Intron_Splice-Mob/Def"/>
</dbReference>
<dbReference type="Proteomes" id="UP000298324">
    <property type="component" value="Unassembled WGS sequence"/>
</dbReference>
<dbReference type="InterPro" id="IPR025960">
    <property type="entry name" value="RVT_N"/>
</dbReference>
<feature type="domain" description="Reverse transcriptase N-terminal" evidence="1">
    <location>
        <begin position="24"/>
        <end position="105"/>
    </location>
</feature>